<evidence type="ECO:0000313" key="2">
    <source>
        <dbReference type="EMBL" id="KAF8413899.1"/>
    </source>
</evidence>
<sequence>MARIVRICLQSFLKLLNSIIGLTGMAMILYALWMIRVWLKNMDGSPFGDSNSHVPWFIYAFLGLGITLCMITCSGHIAAETANGHCLSCKFQEIRIHPRFHQTLFEYHTEYIRNTVDLKSSQYMVFVFLLLLLEAAVTADVFLNSDWEEDFPEDPTGRFDEFKDFVKSNFETCKWIGLLIISAQGLSILLAMVLRALGTGREIYYDSDDDYAPARLLLLKHPVQPPPYVVGDPQYAPKNDAWNIRIHEKVMRIASNNHIFGWKGILEAQHLVNIDLLMEALSTKCASKIEDGGAYDGVIKLKMEL</sequence>
<comment type="caution">
    <text evidence="2">The sequence shown here is derived from an EMBL/GenBank/DDBJ whole genome shotgun (WGS) entry which is preliminary data.</text>
</comment>
<keyword evidence="1" id="KW-1133">Transmembrane helix</keyword>
<reference evidence="2 3" key="1">
    <citation type="submission" date="2020-04" db="EMBL/GenBank/DDBJ databases">
        <title>Plant Genome Project.</title>
        <authorList>
            <person name="Zhang R.-G."/>
        </authorList>
    </citation>
    <scope>NUCLEOTIDE SEQUENCE [LARGE SCALE GENOMIC DNA]</scope>
    <source>
        <strain evidence="2">YNK0</strain>
        <tissue evidence="2">Leaf</tissue>
    </source>
</reference>
<dbReference type="OrthoDB" id="1542002at2759"/>
<feature type="transmembrane region" description="Helical" evidence="1">
    <location>
        <begin position="56"/>
        <end position="78"/>
    </location>
</feature>
<dbReference type="EMBL" id="JABCRI010000001">
    <property type="protein sequence ID" value="KAF8413899.1"/>
    <property type="molecule type" value="Genomic_DNA"/>
</dbReference>
<protein>
    <recommendedName>
        <fullName evidence="4">Tetraspanin-19</fullName>
    </recommendedName>
</protein>
<keyword evidence="1" id="KW-0812">Transmembrane</keyword>
<dbReference type="OMA" id="WAVISTD"/>
<evidence type="ECO:0000256" key="1">
    <source>
        <dbReference type="SAM" id="Phobius"/>
    </source>
</evidence>
<keyword evidence="3" id="KW-1185">Reference proteome</keyword>
<feature type="transmembrane region" description="Helical" evidence="1">
    <location>
        <begin position="12"/>
        <end position="36"/>
    </location>
</feature>
<name>A0A835DV44_TETSI</name>
<feature type="transmembrane region" description="Helical" evidence="1">
    <location>
        <begin position="123"/>
        <end position="143"/>
    </location>
</feature>
<dbReference type="Proteomes" id="UP000655225">
    <property type="component" value="Unassembled WGS sequence"/>
</dbReference>
<accession>A0A835DV44</accession>
<proteinExistence type="predicted"/>
<keyword evidence="1" id="KW-0472">Membrane</keyword>
<organism evidence="2 3">
    <name type="scientific">Tetracentron sinense</name>
    <name type="common">Spur-leaf</name>
    <dbReference type="NCBI Taxonomy" id="13715"/>
    <lineage>
        <taxon>Eukaryota</taxon>
        <taxon>Viridiplantae</taxon>
        <taxon>Streptophyta</taxon>
        <taxon>Embryophyta</taxon>
        <taxon>Tracheophyta</taxon>
        <taxon>Spermatophyta</taxon>
        <taxon>Magnoliopsida</taxon>
        <taxon>Trochodendrales</taxon>
        <taxon>Trochodendraceae</taxon>
        <taxon>Tetracentron</taxon>
    </lineage>
</organism>
<evidence type="ECO:0000313" key="3">
    <source>
        <dbReference type="Proteomes" id="UP000655225"/>
    </source>
</evidence>
<dbReference type="AlphaFoldDB" id="A0A835DV44"/>
<evidence type="ECO:0008006" key="4">
    <source>
        <dbReference type="Google" id="ProtNLM"/>
    </source>
</evidence>
<feature type="transmembrane region" description="Helical" evidence="1">
    <location>
        <begin position="175"/>
        <end position="194"/>
    </location>
</feature>
<gene>
    <name evidence="2" type="ORF">HHK36_001895</name>
</gene>